<dbReference type="STRING" id="7244.B4LUE7"/>
<dbReference type="SUPFAM" id="SSF50978">
    <property type="entry name" value="WD40 repeat-like"/>
    <property type="match status" value="1"/>
</dbReference>
<sequence>MNKDTRMKLAAEALREFRVAKSFQPTSDIKYSMCFSQNGEHLVSCDHHNLILFNCNKLTQLCMVHMRQFRPELVSFTTQNDRLLHSSTKVDCAIRYLDLSSHQHLGLFSGHTSALRALCLQPGSEHQFMSSGCDDRVFVWDLRTCGYTHQLKHLHRPLLAYDPTGRAFATCHNTERIEIHDVRMLSAKPCQQFGYQLNELAKWTQLQFAPDGKTLLVNTDNAWCFSVDAYRGSFRQAYTGYANRQQLPLQVCYTPDSQYVLAGADNGRIHVWEAVSGDPLVVLRSKSHYPMQCIQFNPRRSMFASGDVRTLLWLTQRKHELKPTAIIDLTATDDSEVELGEIKTASKRQRQRRAWPMPMELPRWPPPSPPPRVLRWRRRRLRQVEDADSLEEGELR</sequence>
<dbReference type="Gene3D" id="2.130.10.10">
    <property type="entry name" value="YVTN repeat-like/Quinoprotein amine dehydrogenase"/>
    <property type="match status" value="1"/>
</dbReference>
<evidence type="ECO:0000313" key="8">
    <source>
        <dbReference type="EMBL" id="EDW64133.2"/>
    </source>
</evidence>
<dbReference type="FunCoup" id="B4LUE7">
    <property type="interactions" value="70"/>
</dbReference>
<gene>
    <name evidence="8" type="primary">Dvir\GJ24160</name>
    <name evidence="8" type="ORF">Dvir_GJ24160</name>
</gene>
<dbReference type="Proteomes" id="UP000008792">
    <property type="component" value="Unassembled WGS sequence"/>
</dbReference>
<keyword evidence="9" id="KW-1185">Reference proteome</keyword>
<keyword evidence="3 6" id="KW-0853">WD repeat</keyword>
<evidence type="ECO:0000256" key="6">
    <source>
        <dbReference type="PROSITE-ProRule" id="PRU00221"/>
    </source>
</evidence>
<feature type="repeat" description="WD" evidence="6">
    <location>
        <begin position="108"/>
        <end position="144"/>
    </location>
</feature>
<dbReference type="SMR" id="B4LUE7"/>
<reference evidence="8 9" key="1">
    <citation type="journal article" date="2007" name="Nature">
        <title>Evolution of genes and genomes on the Drosophila phylogeny.</title>
        <authorList>
            <consortium name="Drosophila 12 Genomes Consortium"/>
            <person name="Clark A.G."/>
            <person name="Eisen M.B."/>
            <person name="Smith D.R."/>
            <person name="Bergman C.M."/>
            <person name="Oliver B."/>
            <person name="Markow T.A."/>
            <person name="Kaufman T.C."/>
            <person name="Kellis M."/>
            <person name="Gelbart W."/>
            <person name="Iyer V.N."/>
            <person name="Pollard D.A."/>
            <person name="Sackton T.B."/>
            <person name="Larracuente A.M."/>
            <person name="Singh N.D."/>
            <person name="Abad J.P."/>
            <person name="Abt D.N."/>
            <person name="Adryan B."/>
            <person name="Aguade M."/>
            <person name="Akashi H."/>
            <person name="Anderson W.W."/>
            <person name="Aquadro C.F."/>
            <person name="Ardell D.H."/>
            <person name="Arguello R."/>
            <person name="Artieri C.G."/>
            <person name="Barbash D.A."/>
            <person name="Barker D."/>
            <person name="Barsanti P."/>
            <person name="Batterham P."/>
            <person name="Batzoglou S."/>
            <person name="Begun D."/>
            <person name="Bhutkar A."/>
            <person name="Blanco E."/>
            <person name="Bosak S.A."/>
            <person name="Bradley R.K."/>
            <person name="Brand A.D."/>
            <person name="Brent M.R."/>
            <person name="Brooks A.N."/>
            <person name="Brown R.H."/>
            <person name="Butlin R.K."/>
            <person name="Caggese C."/>
            <person name="Calvi B.R."/>
            <person name="Bernardo de Carvalho A."/>
            <person name="Caspi A."/>
            <person name="Castrezana S."/>
            <person name="Celniker S.E."/>
            <person name="Chang J.L."/>
            <person name="Chapple C."/>
            <person name="Chatterji S."/>
            <person name="Chinwalla A."/>
            <person name="Civetta A."/>
            <person name="Clifton S.W."/>
            <person name="Comeron J.M."/>
            <person name="Costello J.C."/>
            <person name="Coyne J.A."/>
            <person name="Daub J."/>
            <person name="David R.G."/>
            <person name="Delcher A.L."/>
            <person name="Delehaunty K."/>
            <person name="Do C.B."/>
            <person name="Ebling H."/>
            <person name="Edwards K."/>
            <person name="Eickbush T."/>
            <person name="Evans J.D."/>
            <person name="Filipski A."/>
            <person name="Findeiss S."/>
            <person name="Freyhult E."/>
            <person name="Fulton L."/>
            <person name="Fulton R."/>
            <person name="Garcia A.C."/>
            <person name="Gardiner A."/>
            <person name="Garfield D.A."/>
            <person name="Garvin B.E."/>
            <person name="Gibson G."/>
            <person name="Gilbert D."/>
            <person name="Gnerre S."/>
            <person name="Godfrey J."/>
            <person name="Good R."/>
            <person name="Gotea V."/>
            <person name="Gravely B."/>
            <person name="Greenberg A.J."/>
            <person name="Griffiths-Jones S."/>
            <person name="Gross S."/>
            <person name="Guigo R."/>
            <person name="Gustafson E.A."/>
            <person name="Haerty W."/>
            <person name="Hahn M.W."/>
            <person name="Halligan D.L."/>
            <person name="Halpern A.L."/>
            <person name="Halter G.M."/>
            <person name="Han M.V."/>
            <person name="Heger A."/>
            <person name="Hillier L."/>
            <person name="Hinrichs A.S."/>
            <person name="Holmes I."/>
            <person name="Hoskins R.A."/>
            <person name="Hubisz M.J."/>
            <person name="Hultmark D."/>
            <person name="Huntley M.A."/>
            <person name="Jaffe D.B."/>
            <person name="Jagadeeshan S."/>
            <person name="Jeck W.R."/>
            <person name="Johnson J."/>
            <person name="Jones C.D."/>
            <person name="Jordan W.C."/>
            <person name="Karpen G.H."/>
            <person name="Kataoka E."/>
            <person name="Keightley P.D."/>
            <person name="Kheradpour P."/>
            <person name="Kirkness E.F."/>
            <person name="Koerich L.B."/>
            <person name="Kristiansen K."/>
            <person name="Kudrna D."/>
            <person name="Kulathinal R.J."/>
            <person name="Kumar S."/>
            <person name="Kwok R."/>
            <person name="Lander E."/>
            <person name="Langley C.H."/>
            <person name="Lapoint R."/>
            <person name="Lazzaro B.P."/>
            <person name="Lee S.J."/>
            <person name="Levesque L."/>
            <person name="Li R."/>
            <person name="Lin C.F."/>
            <person name="Lin M.F."/>
            <person name="Lindblad-Toh K."/>
            <person name="Llopart A."/>
            <person name="Long M."/>
            <person name="Low L."/>
            <person name="Lozovsky E."/>
            <person name="Lu J."/>
            <person name="Luo M."/>
            <person name="Machado C.A."/>
            <person name="Makalowski W."/>
            <person name="Marzo M."/>
            <person name="Matsuda M."/>
            <person name="Matzkin L."/>
            <person name="McAllister B."/>
            <person name="McBride C.S."/>
            <person name="McKernan B."/>
            <person name="McKernan K."/>
            <person name="Mendez-Lago M."/>
            <person name="Minx P."/>
            <person name="Mollenhauer M.U."/>
            <person name="Montooth K."/>
            <person name="Mount S.M."/>
            <person name="Mu X."/>
            <person name="Myers E."/>
            <person name="Negre B."/>
            <person name="Newfeld S."/>
            <person name="Nielsen R."/>
            <person name="Noor M.A."/>
            <person name="O'Grady P."/>
            <person name="Pachter L."/>
            <person name="Papaceit M."/>
            <person name="Parisi M.J."/>
            <person name="Parisi M."/>
            <person name="Parts L."/>
            <person name="Pedersen J.S."/>
            <person name="Pesole G."/>
            <person name="Phillippy A.M."/>
            <person name="Ponting C.P."/>
            <person name="Pop M."/>
            <person name="Porcelli D."/>
            <person name="Powell J.R."/>
            <person name="Prohaska S."/>
            <person name="Pruitt K."/>
            <person name="Puig M."/>
            <person name="Quesneville H."/>
            <person name="Ram K.R."/>
            <person name="Rand D."/>
            <person name="Rasmussen M.D."/>
            <person name="Reed L.K."/>
            <person name="Reenan R."/>
            <person name="Reily A."/>
            <person name="Remington K.A."/>
            <person name="Rieger T.T."/>
            <person name="Ritchie M.G."/>
            <person name="Robin C."/>
            <person name="Rogers Y.H."/>
            <person name="Rohde C."/>
            <person name="Rozas J."/>
            <person name="Rubenfield M.J."/>
            <person name="Ruiz A."/>
            <person name="Russo S."/>
            <person name="Salzberg S.L."/>
            <person name="Sanchez-Gracia A."/>
            <person name="Saranga D.J."/>
            <person name="Sato H."/>
            <person name="Schaeffer S.W."/>
            <person name="Schatz M.C."/>
            <person name="Schlenke T."/>
            <person name="Schwartz R."/>
            <person name="Segarra C."/>
            <person name="Singh R.S."/>
            <person name="Sirot L."/>
            <person name="Sirota M."/>
            <person name="Sisneros N.B."/>
            <person name="Smith C.D."/>
            <person name="Smith T.F."/>
            <person name="Spieth J."/>
            <person name="Stage D.E."/>
            <person name="Stark A."/>
            <person name="Stephan W."/>
            <person name="Strausberg R.L."/>
            <person name="Strempel S."/>
            <person name="Sturgill D."/>
            <person name="Sutton G."/>
            <person name="Sutton G.G."/>
            <person name="Tao W."/>
            <person name="Teichmann S."/>
            <person name="Tobari Y.N."/>
            <person name="Tomimura Y."/>
            <person name="Tsolas J.M."/>
            <person name="Valente V.L."/>
            <person name="Venter E."/>
            <person name="Venter J.C."/>
            <person name="Vicario S."/>
            <person name="Vieira F.G."/>
            <person name="Vilella A.J."/>
            <person name="Villasante A."/>
            <person name="Walenz B."/>
            <person name="Wang J."/>
            <person name="Wasserman M."/>
            <person name="Watts T."/>
            <person name="Wilson D."/>
            <person name="Wilson R.K."/>
            <person name="Wing R.A."/>
            <person name="Wolfner M.F."/>
            <person name="Wong A."/>
            <person name="Wong G.K."/>
            <person name="Wu C.I."/>
            <person name="Wu G."/>
            <person name="Yamamoto D."/>
            <person name="Yang H.P."/>
            <person name="Yang S.P."/>
            <person name="Yorke J.A."/>
            <person name="Yoshida K."/>
            <person name="Zdobnov E."/>
            <person name="Zhang P."/>
            <person name="Zhang Y."/>
            <person name="Zimin A.V."/>
            <person name="Baldwin J."/>
            <person name="Abdouelleil A."/>
            <person name="Abdulkadir J."/>
            <person name="Abebe A."/>
            <person name="Abera B."/>
            <person name="Abreu J."/>
            <person name="Acer S.C."/>
            <person name="Aftuck L."/>
            <person name="Alexander A."/>
            <person name="An P."/>
            <person name="Anderson E."/>
            <person name="Anderson S."/>
            <person name="Arachi H."/>
            <person name="Azer M."/>
            <person name="Bachantsang P."/>
            <person name="Barry A."/>
            <person name="Bayul T."/>
            <person name="Berlin A."/>
            <person name="Bessette D."/>
            <person name="Bloom T."/>
            <person name="Blye J."/>
            <person name="Boguslavskiy L."/>
            <person name="Bonnet C."/>
            <person name="Boukhgalter B."/>
            <person name="Bourzgui I."/>
            <person name="Brown A."/>
            <person name="Cahill P."/>
            <person name="Channer S."/>
            <person name="Cheshatsang Y."/>
            <person name="Chuda L."/>
            <person name="Citroen M."/>
            <person name="Collymore A."/>
            <person name="Cooke P."/>
            <person name="Costello M."/>
            <person name="D'Aco K."/>
            <person name="Daza R."/>
            <person name="De Haan G."/>
            <person name="DeGray S."/>
            <person name="DeMaso C."/>
            <person name="Dhargay N."/>
            <person name="Dooley K."/>
            <person name="Dooley E."/>
            <person name="Doricent M."/>
            <person name="Dorje P."/>
            <person name="Dorjee K."/>
            <person name="Dupes A."/>
            <person name="Elong R."/>
            <person name="Falk J."/>
            <person name="Farina A."/>
            <person name="Faro S."/>
            <person name="Ferguson D."/>
            <person name="Fisher S."/>
            <person name="Foley C.D."/>
            <person name="Franke A."/>
            <person name="Friedrich D."/>
            <person name="Gadbois L."/>
            <person name="Gearin G."/>
            <person name="Gearin C.R."/>
            <person name="Giannoukos G."/>
            <person name="Goode T."/>
            <person name="Graham J."/>
            <person name="Grandbois E."/>
            <person name="Grewal S."/>
            <person name="Gyaltsen K."/>
            <person name="Hafez N."/>
            <person name="Hagos B."/>
            <person name="Hall J."/>
            <person name="Henson C."/>
            <person name="Hollinger A."/>
            <person name="Honan T."/>
            <person name="Huard M.D."/>
            <person name="Hughes L."/>
            <person name="Hurhula B."/>
            <person name="Husby M.E."/>
            <person name="Kamat A."/>
            <person name="Kanga B."/>
            <person name="Kashin S."/>
            <person name="Khazanovich D."/>
            <person name="Kisner P."/>
            <person name="Lance K."/>
            <person name="Lara M."/>
            <person name="Lee W."/>
            <person name="Lennon N."/>
            <person name="Letendre F."/>
            <person name="LeVine R."/>
            <person name="Lipovsky A."/>
            <person name="Liu X."/>
            <person name="Liu J."/>
            <person name="Liu S."/>
            <person name="Lokyitsang T."/>
            <person name="Lokyitsang Y."/>
            <person name="Lubonja R."/>
            <person name="Lui A."/>
            <person name="MacDonald P."/>
            <person name="Magnisalis V."/>
            <person name="Maru K."/>
            <person name="Matthews C."/>
            <person name="McCusker W."/>
            <person name="McDonough S."/>
            <person name="Mehta T."/>
            <person name="Meldrim J."/>
            <person name="Meneus L."/>
            <person name="Mihai O."/>
            <person name="Mihalev A."/>
            <person name="Mihova T."/>
            <person name="Mittelman R."/>
            <person name="Mlenga V."/>
            <person name="Montmayeur A."/>
            <person name="Mulrain L."/>
            <person name="Navidi A."/>
            <person name="Naylor J."/>
            <person name="Negash T."/>
            <person name="Nguyen T."/>
            <person name="Nguyen N."/>
            <person name="Nicol R."/>
            <person name="Norbu C."/>
            <person name="Norbu N."/>
            <person name="Novod N."/>
            <person name="O'Neill B."/>
            <person name="Osman S."/>
            <person name="Markiewicz E."/>
            <person name="Oyono O.L."/>
            <person name="Patti C."/>
            <person name="Phunkhang P."/>
            <person name="Pierre F."/>
            <person name="Priest M."/>
            <person name="Raghuraman S."/>
            <person name="Rege F."/>
            <person name="Reyes R."/>
            <person name="Rise C."/>
            <person name="Rogov P."/>
            <person name="Ross K."/>
            <person name="Ryan E."/>
            <person name="Settipalli S."/>
            <person name="Shea T."/>
            <person name="Sherpa N."/>
            <person name="Shi L."/>
            <person name="Shih D."/>
            <person name="Sparrow T."/>
            <person name="Spaulding J."/>
            <person name="Stalker J."/>
            <person name="Stange-Thomann N."/>
            <person name="Stavropoulos S."/>
            <person name="Stone C."/>
            <person name="Strader C."/>
            <person name="Tesfaye S."/>
            <person name="Thomson T."/>
            <person name="Thoulutsang Y."/>
            <person name="Thoulutsang D."/>
            <person name="Topham K."/>
            <person name="Topping I."/>
            <person name="Tsamla T."/>
            <person name="Vassiliev H."/>
            <person name="Vo A."/>
            <person name="Wangchuk T."/>
            <person name="Wangdi T."/>
            <person name="Weiand M."/>
            <person name="Wilkinson J."/>
            <person name="Wilson A."/>
            <person name="Yadav S."/>
            <person name="Young G."/>
            <person name="Yu Q."/>
            <person name="Zembek L."/>
            <person name="Zhong D."/>
            <person name="Zimmer A."/>
            <person name="Zwirko Z."/>
            <person name="Jaffe D.B."/>
            <person name="Alvarez P."/>
            <person name="Brockman W."/>
            <person name="Butler J."/>
            <person name="Chin C."/>
            <person name="Gnerre S."/>
            <person name="Grabherr M."/>
            <person name="Kleber M."/>
            <person name="Mauceli E."/>
            <person name="MacCallum I."/>
        </authorList>
    </citation>
    <scope>NUCLEOTIDE SEQUENCE [LARGE SCALE GENOMIC DNA]</scope>
    <source>
        <strain evidence="9">Tucson 15010-1051.87</strain>
    </source>
</reference>
<dbReference type="GO" id="GO:0048188">
    <property type="term" value="C:Set1C/COMPASS complex"/>
    <property type="evidence" value="ECO:0007669"/>
    <property type="project" value="TreeGrafter"/>
</dbReference>
<evidence type="ECO:0000256" key="7">
    <source>
        <dbReference type="SAM" id="MobiDB-lite"/>
    </source>
</evidence>
<dbReference type="InParanoid" id="B4LUE7"/>
<dbReference type="PANTHER" id="PTHR19861:SF0">
    <property type="entry name" value="WD REPEAT-CONTAINING PROTEIN 82"/>
    <property type="match status" value="1"/>
</dbReference>
<evidence type="ECO:0000256" key="1">
    <source>
        <dbReference type="ARBA" id="ARBA00004123"/>
    </source>
</evidence>
<name>B4LUE7_DROVI</name>
<keyword evidence="5" id="KW-0539">Nucleus</keyword>
<dbReference type="GO" id="GO:0016070">
    <property type="term" value="P:RNA metabolic process"/>
    <property type="evidence" value="ECO:0007669"/>
    <property type="project" value="UniProtKB-ARBA"/>
</dbReference>
<dbReference type="SMART" id="SM00320">
    <property type="entry name" value="WD40"/>
    <property type="match status" value="4"/>
</dbReference>
<evidence type="ECO:0000256" key="2">
    <source>
        <dbReference type="ARBA" id="ARBA00005616"/>
    </source>
</evidence>
<comment type="similarity">
    <text evidence="2">Belongs to the WD repeat SWD2 family.</text>
</comment>
<feature type="region of interest" description="Disordered" evidence="7">
    <location>
        <begin position="348"/>
        <end position="373"/>
    </location>
</feature>
<evidence type="ECO:0000256" key="3">
    <source>
        <dbReference type="ARBA" id="ARBA00022574"/>
    </source>
</evidence>
<accession>B4LUE7</accession>
<dbReference type="PROSITE" id="PS50082">
    <property type="entry name" value="WD_REPEATS_2"/>
    <property type="match status" value="2"/>
</dbReference>
<evidence type="ECO:0000313" key="9">
    <source>
        <dbReference type="Proteomes" id="UP000008792"/>
    </source>
</evidence>
<feature type="repeat" description="WD" evidence="6">
    <location>
        <begin position="251"/>
        <end position="282"/>
    </location>
</feature>
<evidence type="ECO:0008006" key="10">
    <source>
        <dbReference type="Google" id="ProtNLM"/>
    </source>
</evidence>
<dbReference type="HOGENOM" id="CLU_044117_0_0_1"/>
<protein>
    <recommendedName>
        <fullName evidence="10">WD repeat-containing protein 55 homolog</fullName>
    </recommendedName>
</protein>
<dbReference type="KEGG" id="dvi:6627611"/>
<keyword evidence="4" id="KW-0677">Repeat</keyword>
<evidence type="ECO:0000256" key="5">
    <source>
        <dbReference type="ARBA" id="ARBA00023242"/>
    </source>
</evidence>
<dbReference type="GO" id="GO:0003682">
    <property type="term" value="F:chromatin binding"/>
    <property type="evidence" value="ECO:0007669"/>
    <property type="project" value="TreeGrafter"/>
</dbReference>
<organism evidence="8 9">
    <name type="scientific">Drosophila virilis</name>
    <name type="common">Fruit fly</name>
    <dbReference type="NCBI Taxonomy" id="7244"/>
    <lineage>
        <taxon>Eukaryota</taxon>
        <taxon>Metazoa</taxon>
        <taxon>Ecdysozoa</taxon>
        <taxon>Arthropoda</taxon>
        <taxon>Hexapoda</taxon>
        <taxon>Insecta</taxon>
        <taxon>Pterygota</taxon>
        <taxon>Neoptera</taxon>
        <taxon>Endopterygota</taxon>
        <taxon>Diptera</taxon>
        <taxon>Brachycera</taxon>
        <taxon>Muscomorpha</taxon>
        <taxon>Ephydroidea</taxon>
        <taxon>Drosophilidae</taxon>
        <taxon>Drosophila</taxon>
    </lineage>
</organism>
<feature type="compositionally biased region" description="Pro residues" evidence="7">
    <location>
        <begin position="363"/>
        <end position="372"/>
    </location>
</feature>
<dbReference type="Pfam" id="PF00400">
    <property type="entry name" value="WD40"/>
    <property type="match status" value="2"/>
</dbReference>
<proteinExistence type="inferred from homology"/>
<evidence type="ECO:0000256" key="4">
    <source>
        <dbReference type="ARBA" id="ARBA00022737"/>
    </source>
</evidence>
<dbReference type="InterPro" id="IPR037867">
    <property type="entry name" value="Swd2/WDR82"/>
</dbReference>
<dbReference type="InterPro" id="IPR015943">
    <property type="entry name" value="WD40/YVTN_repeat-like_dom_sf"/>
</dbReference>
<comment type="subcellular location">
    <subcellularLocation>
        <location evidence="1">Nucleus</location>
    </subcellularLocation>
</comment>
<dbReference type="eggNOG" id="KOG1446">
    <property type="taxonomic scope" value="Eukaryota"/>
</dbReference>
<dbReference type="EMBL" id="CH940649">
    <property type="protein sequence ID" value="EDW64133.2"/>
    <property type="molecule type" value="Genomic_DNA"/>
</dbReference>
<dbReference type="InterPro" id="IPR036322">
    <property type="entry name" value="WD40_repeat_dom_sf"/>
</dbReference>
<dbReference type="InterPro" id="IPR001680">
    <property type="entry name" value="WD40_rpt"/>
</dbReference>
<dbReference type="OrthoDB" id="10251741at2759"/>
<dbReference type="PANTHER" id="PTHR19861">
    <property type="entry name" value="WD40 REPEAT PROTEIN SWD2"/>
    <property type="match status" value="1"/>
</dbReference>
<dbReference type="PROSITE" id="PS50294">
    <property type="entry name" value="WD_REPEATS_REGION"/>
    <property type="match status" value="1"/>
</dbReference>
<dbReference type="AlphaFoldDB" id="B4LUE7"/>